<dbReference type="PANTHER" id="PTHR12592:SF0">
    <property type="entry name" value="ATP-DEPENDENT (S)-NAD(P)H-HYDRATE DEHYDRATASE"/>
    <property type="match status" value="1"/>
</dbReference>
<keyword evidence="3 6" id="KW-0521">NADP</keyword>
<keyword evidence="5 6" id="KW-0456">Lyase</keyword>
<evidence type="ECO:0000256" key="2">
    <source>
        <dbReference type="ARBA" id="ARBA00022840"/>
    </source>
</evidence>
<evidence type="ECO:0000256" key="6">
    <source>
        <dbReference type="HAMAP-Rule" id="MF_01965"/>
    </source>
</evidence>
<evidence type="ECO:0000313" key="8">
    <source>
        <dbReference type="EMBL" id="RCW65205.1"/>
    </source>
</evidence>
<dbReference type="InterPro" id="IPR000631">
    <property type="entry name" value="CARKD"/>
</dbReference>
<dbReference type="GO" id="GO:0005524">
    <property type="term" value="F:ATP binding"/>
    <property type="evidence" value="ECO:0007669"/>
    <property type="project" value="UniProtKB-KW"/>
</dbReference>
<dbReference type="PANTHER" id="PTHR12592">
    <property type="entry name" value="ATP-DEPENDENT (S)-NAD(P)H-HYDRATE DEHYDRATASE FAMILY MEMBER"/>
    <property type="match status" value="1"/>
</dbReference>
<keyword evidence="1 6" id="KW-0547">Nucleotide-binding</keyword>
<dbReference type="GO" id="GO:0110051">
    <property type="term" value="P:metabolite repair"/>
    <property type="evidence" value="ECO:0007669"/>
    <property type="project" value="TreeGrafter"/>
</dbReference>
<dbReference type="GO" id="GO:0052855">
    <property type="term" value="F:ADP-dependent NAD(P)H-hydrate dehydratase activity"/>
    <property type="evidence" value="ECO:0007669"/>
    <property type="project" value="UniProtKB-UniRule"/>
</dbReference>
<feature type="binding site" evidence="6">
    <location>
        <position position="234"/>
    </location>
    <ligand>
        <name>(6S)-NADPHX</name>
        <dbReference type="ChEBI" id="CHEBI:64076"/>
    </ligand>
</feature>
<comment type="function">
    <text evidence="6">Catalyzes the dehydration of the S-form of NAD(P)HX at the expense of ADP, which is converted to AMP. Together with NAD(P)HX epimerase, which catalyzes the epimerization of the S- and R-forms, the enzyme allows the repair of both epimers of NAD(P)HX, a damaged form of NAD(P)H that is a result of enzymatic or heat-dependent hydration.</text>
</comment>
<comment type="subunit">
    <text evidence="6">Homotetramer.</text>
</comment>
<comment type="catalytic activity">
    <reaction evidence="6">
        <text>(6S)-NADHX + ADP = AMP + phosphate + NADH + H(+)</text>
        <dbReference type="Rhea" id="RHEA:32223"/>
        <dbReference type="ChEBI" id="CHEBI:15378"/>
        <dbReference type="ChEBI" id="CHEBI:43474"/>
        <dbReference type="ChEBI" id="CHEBI:57945"/>
        <dbReference type="ChEBI" id="CHEBI:64074"/>
        <dbReference type="ChEBI" id="CHEBI:456215"/>
        <dbReference type="ChEBI" id="CHEBI:456216"/>
        <dbReference type="EC" id="4.2.1.136"/>
    </reaction>
</comment>
<dbReference type="CDD" id="cd01171">
    <property type="entry name" value="YXKO-related"/>
    <property type="match status" value="1"/>
</dbReference>
<keyword evidence="2 6" id="KW-0067">ATP-binding</keyword>
<keyword evidence="4 6" id="KW-0520">NAD</keyword>
<feature type="binding site" evidence="6">
    <location>
        <position position="119"/>
    </location>
    <ligand>
        <name>(6S)-NADPHX</name>
        <dbReference type="ChEBI" id="CHEBI:64076"/>
    </ligand>
</feature>
<dbReference type="InterPro" id="IPR029056">
    <property type="entry name" value="Ribokinase-like"/>
</dbReference>
<dbReference type="Proteomes" id="UP000252884">
    <property type="component" value="Unassembled WGS sequence"/>
</dbReference>
<evidence type="ECO:0000259" key="7">
    <source>
        <dbReference type="PROSITE" id="PS51383"/>
    </source>
</evidence>
<dbReference type="AlphaFoldDB" id="A0A368XBH3"/>
<dbReference type="NCBIfam" id="TIGR00196">
    <property type="entry name" value="yjeF_cterm"/>
    <property type="match status" value="1"/>
</dbReference>
<keyword evidence="9" id="KW-1185">Reference proteome</keyword>
<organism evidence="8 9">
    <name type="scientific">Pseudorhodoferax soli</name>
    <dbReference type="NCBI Taxonomy" id="545864"/>
    <lineage>
        <taxon>Bacteria</taxon>
        <taxon>Pseudomonadati</taxon>
        <taxon>Pseudomonadota</taxon>
        <taxon>Betaproteobacteria</taxon>
        <taxon>Burkholderiales</taxon>
        <taxon>Comamonadaceae</taxon>
    </lineage>
</organism>
<comment type="cofactor">
    <cofactor evidence="6">
        <name>Mg(2+)</name>
        <dbReference type="ChEBI" id="CHEBI:18420"/>
    </cofactor>
</comment>
<name>A0A368XBH3_9BURK</name>
<dbReference type="EMBL" id="QPJK01000013">
    <property type="protein sequence ID" value="RCW65205.1"/>
    <property type="molecule type" value="Genomic_DNA"/>
</dbReference>
<feature type="binding site" evidence="6">
    <location>
        <position position="167"/>
    </location>
    <ligand>
        <name>(6S)-NADPHX</name>
        <dbReference type="ChEBI" id="CHEBI:64076"/>
    </ligand>
</feature>
<feature type="binding site" evidence="6">
    <location>
        <position position="233"/>
    </location>
    <ligand>
        <name>AMP</name>
        <dbReference type="ChEBI" id="CHEBI:456215"/>
    </ligand>
</feature>
<dbReference type="GO" id="GO:0046496">
    <property type="term" value="P:nicotinamide nucleotide metabolic process"/>
    <property type="evidence" value="ECO:0007669"/>
    <property type="project" value="UniProtKB-UniRule"/>
</dbReference>
<dbReference type="Gene3D" id="3.40.1190.20">
    <property type="match status" value="1"/>
</dbReference>
<feature type="binding site" evidence="6">
    <location>
        <position position="48"/>
    </location>
    <ligand>
        <name>(6S)-NADPHX</name>
        <dbReference type="ChEBI" id="CHEBI:64076"/>
    </ligand>
</feature>
<dbReference type="SUPFAM" id="SSF53613">
    <property type="entry name" value="Ribokinase-like"/>
    <property type="match status" value="1"/>
</dbReference>
<evidence type="ECO:0000256" key="5">
    <source>
        <dbReference type="ARBA" id="ARBA00023239"/>
    </source>
</evidence>
<evidence type="ECO:0000256" key="4">
    <source>
        <dbReference type="ARBA" id="ARBA00023027"/>
    </source>
</evidence>
<evidence type="ECO:0000313" key="9">
    <source>
        <dbReference type="Proteomes" id="UP000252884"/>
    </source>
</evidence>
<reference evidence="8 9" key="1">
    <citation type="submission" date="2018-07" db="EMBL/GenBank/DDBJ databases">
        <title>Genomic Encyclopedia of Type Strains, Phase IV (KMG-IV): sequencing the most valuable type-strain genomes for metagenomic binning, comparative biology and taxonomic classification.</title>
        <authorList>
            <person name="Goeker M."/>
        </authorList>
    </citation>
    <scope>NUCLEOTIDE SEQUENCE [LARGE SCALE GENOMIC DNA]</scope>
    <source>
        <strain evidence="8 9">DSM 21634</strain>
    </source>
</reference>
<dbReference type="GO" id="GO:0016301">
    <property type="term" value="F:kinase activity"/>
    <property type="evidence" value="ECO:0007669"/>
    <property type="project" value="UniProtKB-KW"/>
</dbReference>
<dbReference type="OrthoDB" id="9806925at2"/>
<proteinExistence type="inferred from homology"/>
<accession>A0A368XBH3</accession>
<comment type="catalytic activity">
    <reaction evidence="6">
        <text>(6S)-NADPHX + ADP = AMP + phosphate + NADPH + H(+)</text>
        <dbReference type="Rhea" id="RHEA:32235"/>
        <dbReference type="ChEBI" id="CHEBI:15378"/>
        <dbReference type="ChEBI" id="CHEBI:43474"/>
        <dbReference type="ChEBI" id="CHEBI:57783"/>
        <dbReference type="ChEBI" id="CHEBI:64076"/>
        <dbReference type="ChEBI" id="CHEBI:456215"/>
        <dbReference type="ChEBI" id="CHEBI:456216"/>
        <dbReference type="EC" id="4.2.1.136"/>
    </reaction>
</comment>
<dbReference type="RefSeq" id="WP_114471991.1">
    <property type="nucleotide sequence ID" value="NZ_QPJK01000013.1"/>
</dbReference>
<dbReference type="HAMAP" id="MF_01965">
    <property type="entry name" value="NADHX_dehydratase"/>
    <property type="match status" value="1"/>
</dbReference>
<keyword evidence="8" id="KW-0808">Transferase</keyword>
<dbReference type="GO" id="GO:0052856">
    <property type="term" value="F:NAD(P)HX epimerase activity"/>
    <property type="evidence" value="ECO:0007669"/>
    <property type="project" value="TreeGrafter"/>
</dbReference>
<sequence>MSRQPPEPVDLSAELLRGWALPSPDAEGDKESRGQVLVIAGSREMPGAALLAARAALRAGAGKLSMAVPQSVSQGIALRLPEARVVALPETDAGGLAPHGAELLEAVAQRTSAVLVGPGMLDAASVPDFLAAALAHVPQAVVVLDALAMEAVGSGRGFSQPIVLTPHAGEMAGLTGIDKETIAADPARHADAGARRWGALVVLKGSTTCIAAADGRAWRHQCRVPGLATSGSGDVLAGALAGLAAQGASPEQAAAWAVAAHARAGTHLAARHGTLGYLASEICDALPGALRELSG</sequence>
<feature type="domain" description="YjeF C-terminal" evidence="7">
    <location>
        <begin position="13"/>
        <end position="293"/>
    </location>
</feature>
<comment type="similarity">
    <text evidence="6">Belongs to the NnrD/CARKD family.</text>
</comment>
<protein>
    <recommendedName>
        <fullName evidence="6">ADP-dependent (S)-NAD(P)H-hydrate dehydratase</fullName>
        <ecNumber evidence="6">4.2.1.136</ecNumber>
    </recommendedName>
    <alternativeName>
        <fullName evidence="6">ADP-dependent NAD(P)HX dehydratase</fullName>
    </alternativeName>
</protein>
<evidence type="ECO:0000256" key="3">
    <source>
        <dbReference type="ARBA" id="ARBA00022857"/>
    </source>
</evidence>
<comment type="caution">
    <text evidence="8">The sequence shown here is derived from an EMBL/GenBank/DDBJ whole genome shotgun (WGS) entry which is preliminary data.</text>
</comment>
<evidence type="ECO:0000256" key="1">
    <source>
        <dbReference type="ARBA" id="ARBA00022741"/>
    </source>
</evidence>
<gene>
    <name evidence="6" type="primary">nnrD</name>
    <name evidence="8" type="ORF">DES41_113129</name>
</gene>
<dbReference type="PROSITE" id="PS51383">
    <property type="entry name" value="YJEF_C_3"/>
    <property type="match status" value="1"/>
</dbReference>
<feature type="binding site" evidence="6">
    <location>
        <begin position="204"/>
        <end position="208"/>
    </location>
    <ligand>
        <name>AMP</name>
        <dbReference type="ChEBI" id="CHEBI:456215"/>
    </ligand>
</feature>
<dbReference type="EC" id="4.2.1.136" evidence="6"/>
<keyword evidence="8" id="KW-0418">Kinase</keyword>
<dbReference type="Pfam" id="PF01256">
    <property type="entry name" value="Carb_kinase"/>
    <property type="match status" value="1"/>
</dbReference>